<dbReference type="Gene3D" id="3.90.180.10">
    <property type="entry name" value="Medium-chain alcohol dehydrogenases, catalytic domain"/>
    <property type="match status" value="1"/>
</dbReference>
<proteinExistence type="predicted"/>
<dbReference type="PANTHER" id="PTHR43401">
    <property type="entry name" value="L-THREONINE 3-DEHYDROGENASE"/>
    <property type="match status" value="1"/>
</dbReference>
<feature type="domain" description="Alcohol dehydrogenase-like N-terminal" evidence="5">
    <location>
        <begin position="24"/>
        <end position="125"/>
    </location>
</feature>
<dbReference type="SUPFAM" id="SSF50129">
    <property type="entry name" value="GroES-like"/>
    <property type="match status" value="1"/>
</dbReference>
<evidence type="ECO:0000259" key="4">
    <source>
        <dbReference type="Pfam" id="PF00107"/>
    </source>
</evidence>
<feature type="domain" description="Alcohol dehydrogenase-like C-terminal" evidence="4">
    <location>
        <begin position="186"/>
        <end position="297"/>
    </location>
</feature>
<comment type="caution">
    <text evidence="6">The sequence shown here is derived from an EMBL/GenBank/DDBJ whole genome shotgun (WGS) entry which is preliminary data.</text>
</comment>
<dbReference type="InterPro" id="IPR011032">
    <property type="entry name" value="GroES-like_sf"/>
</dbReference>
<dbReference type="InterPro" id="IPR002328">
    <property type="entry name" value="ADH_Zn_CS"/>
</dbReference>
<dbReference type="InterPro" id="IPR050129">
    <property type="entry name" value="Zn_alcohol_dh"/>
</dbReference>
<dbReference type="PANTHER" id="PTHR43401:SF2">
    <property type="entry name" value="L-THREONINE 3-DEHYDROGENASE"/>
    <property type="match status" value="1"/>
</dbReference>
<dbReference type="InterPro" id="IPR013154">
    <property type="entry name" value="ADH-like_N"/>
</dbReference>
<dbReference type="Pfam" id="PF08240">
    <property type="entry name" value="ADH_N"/>
    <property type="match status" value="1"/>
</dbReference>
<dbReference type="PROSITE" id="PS00059">
    <property type="entry name" value="ADH_ZINC"/>
    <property type="match status" value="1"/>
</dbReference>
<dbReference type="EMBL" id="CABL01000003">
    <property type="protein sequence ID" value="CBH74787.1"/>
    <property type="molecule type" value="Genomic_DNA"/>
</dbReference>
<evidence type="ECO:0008006" key="7">
    <source>
        <dbReference type="Google" id="ProtNLM"/>
    </source>
</evidence>
<keyword evidence="1" id="KW-0479">Metal-binding</keyword>
<keyword evidence="2" id="KW-0862">Zinc</keyword>
<dbReference type="InterPro" id="IPR036291">
    <property type="entry name" value="NAD(P)-bd_dom_sf"/>
</dbReference>
<protein>
    <recommendedName>
        <fullName evidence="7">Alcohol dehydrogenase</fullName>
    </recommendedName>
</protein>
<dbReference type="Pfam" id="PF00107">
    <property type="entry name" value="ADH_zinc_N"/>
    <property type="match status" value="1"/>
</dbReference>
<gene>
    <name evidence="6" type="ORF">CARN1_0418</name>
</gene>
<dbReference type="GO" id="GO:0008270">
    <property type="term" value="F:zinc ion binding"/>
    <property type="evidence" value="ECO:0007669"/>
    <property type="project" value="InterPro"/>
</dbReference>
<evidence type="ECO:0000256" key="1">
    <source>
        <dbReference type="ARBA" id="ARBA00022723"/>
    </source>
</evidence>
<accession>E6PEA2</accession>
<keyword evidence="3" id="KW-0560">Oxidoreductase</keyword>
<dbReference type="SUPFAM" id="SSF51735">
    <property type="entry name" value="NAD(P)-binding Rossmann-fold domains"/>
    <property type="match status" value="1"/>
</dbReference>
<dbReference type="GO" id="GO:0016491">
    <property type="term" value="F:oxidoreductase activity"/>
    <property type="evidence" value="ECO:0007669"/>
    <property type="project" value="UniProtKB-KW"/>
</dbReference>
<evidence type="ECO:0000256" key="2">
    <source>
        <dbReference type="ARBA" id="ARBA00022833"/>
    </source>
</evidence>
<evidence type="ECO:0000256" key="3">
    <source>
        <dbReference type="ARBA" id="ARBA00023002"/>
    </source>
</evidence>
<sequence length="339" mass="36595">MRVAMLVSPRSIELREVAMPEPPPGGAVVAVRVALTDGTDLKAYRRGHPQMPFPTPFGHEFSGEILALGAGVSEWRVGEAIACVHSAPCGICFWCAAGEEELCESVMDRKILGAYADAIVVPPHILSRNAFHKPEEMTFAEAAFLEPLSCVVHSRDLLAMRRRSNVAVFGDGGFGMLHALLFARDGHESVLVGRRPERLALAASLGLATIDASARDVAEALRERTGGRGADAMVECTGTAEVWELAPSLVRRGGVVSFFGGLPADARVAFRAARLHYDEVRLISPFHFTPRAVASAFALLRERAFDCTRLISHRYRLDRIVDAFAALDAGIGLKAAIEV</sequence>
<reference evidence="6" key="1">
    <citation type="submission" date="2009-10" db="EMBL/GenBank/DDBJ databases">
        <title>Diversity of trophic interactions inside an arsenic-rich microbial ecosystem.</title>
        <authorList>
            <person name="Bertin P.N."/>
            <person name="Heinrich-Salmeron A."/>
            <person name="Pelletier E."/>
            <person name="Goulhen-Chollet F."/>
            <person name="Arsene-Ploetze F."/>
            <person name="Gallien S."/>
            <person name="Calteau A."/>
            <person name="Vallenet D."/>
            <person name="Casiot C."/>
            <person name="Chane-Woon-Ming B."/>
            <person name="Giloteaux L."/>
            <person name="Barakat M."/>
            <person name="Bonnefoy V."/>
            <person name="Bruneel O."/>
            <person name="Chandler M."/>
            <person name="Cleiss J."/>
            <person name="Duran R."/>
            <person name="Elbaz-Poulichet F."/>
            <person name="Fonknechten N."/>
            <person name="Lauga B."/>
            <person name="Mornico D."/>
            <person name="Ortet P."/>
            <person name="Schaeffer C."/>
            <person name="Siguier P."/>
            <person name="Alexander Thil Smith A."/>
            <person name="Van Dorsselaer A."/>
            <person name="Weissenbach J."/>
            <person name="Medigue C."/>
            <person name="Le Paslier D."/>
        </authorList>
    </citation>
    <scope>NUCLEOTIDE SEQUENCE</scope>
</reference>
<organism evidence="6">
    <name type="scientific">mine drainage metagenome</name>
    <dbReference type="NCBI Taxonomy" id="410659"/>
    <lineage>
        <taxon>unclassified sequences</taxon>
        <taxon>metagenomes</taxon>
        <taxon>ecological metagenomes</taxon>
    </lineage>
</organism>
<evidence type="ECO:0000313" key="6">
    <source>
        <dbReference type="EMBL" id="CBH74787.1"/>
    </source>
</evidence>
<evidence type="ECO:0000259" key="5">
    <source>
        <dbReference type="Pfam" id="PF08240"/>
    </source>
</evidence>
<dbReference type="Gene3D" id="3.40.50.720">
    <property type="entry name" value="NAD(P)-binding Rossmann-like Domain"/>
    <property type="match status" value="1"/>
</dbReference>
<dbReference type="InterPro" id="IPR013149">
    <property type="entry name" value="ADH-like_C"/>
</dbReference>
<dbReference type="AlphaFoldDB" id="E6PEA2"/>
<name>E6PEA2_9ZZZZ</name>